<organism evidence="3 4">
    <name type="scientific">Pseudomonas fluorescens</name>
    <dbReference type="NCBI Taxonomy" id="294"/>
    <lineage>
        <taxon>Bacteria</taxon>
        <taxon>Pseudomonadati</taxon>
        <taxon>Pseudomonadota</taxon>
        <taxon>Gammaproteobacteria</taxon>
        <taxon>Pseudomonadales</taxon>
        <taxon>Pseudomonadaceae</taxon>
        <taxon>Pseudomonas</taxon>
    </lineage>
</organism>
<accession>A0A5E7C412</accession>
<evidence type="ECO:0000313" key="4">
    <source>
        <dbReference type="Proteomes" id="UP000379480"/>
    </source>
</evidence>
<dbReference type="Proteomes" id="UP000379480">
    <property type="component" value="Unassembled WGS sequence"/>
</dbReference>
<keyword evidence="2" id="KW-0732">Signal</keyword>
<protein>
    <submittedName>
        <fullName evidence="3">Uncharacterized protein</fullName>
    </submittedName>
</protein>
<proteinExistence type="predicted"/>
<evidence type="ECO:0000256" key="2">
    <source>
        <dbReference type="SAM" id="SignalP"/>
    </source>
</evidence>
<evidence type="ECO:0000313" key="3">
    <source>
        <dbReference type="EMBL" id="VVN98965.1"/>
    </source>
</evidence>
<name>A0A5E7C412_PSEFL</name>
<reference evidence="3 4" key="1">
    <citation type="submission" date="2019-09" db="EMBL/GenBank/DDBJ databases">
        <authorList>
            <person name="Chandra G."/>
            <person name="Truman W A."/>
        </authorList>
    </citation>
    <scope>NUCLEOTIDE SEQUENCE [LARGE SCALE GENOMIC DNA]</scope>
    <source>
        <strain evidence="3">PS723</strain>
    </source>
</reference>
<feature type="chain" id="PRO_5022877446" evidence="2">
    <location>
        <begin position="24"/>
        <end position="86"/>
    </location>
</feature>
<dbReference type="AlphaFoldDB" id="A0A5E7C412"/>
<evidence type="ECO:0000256" key="1">
    <source>
        <dbReference type="SAM" id="MobiDB-lite"/>
    </source>
</evidence>
<feature type="region of interest" description="Disordered" evidence="1">
    <location>
        <begin position="55"/>
        <end position="86"/>
    </location>
</feature>
<feature type="signal peptide" evidence="2">
    <location>
        <begin position="1"/>
        <end position="23"/>
    </location>
</feature>
<dbReference type="EMBL" id="CABVHY010000011">
    <property type="protein sequence ID" value="VVN98965.1"/>
    <property type="molecule type" value="Genomic_DNA"/>
</dbReference>
<gene>
    <name evidence="3" type="ORF">PS723_02477</name>
</gene>
<sequence length="86" mass="9221" precursor="true">MRVLLKTTLLGWLLLLCVSQVQAAAQAADDGQAAKALLEKALAYYHDHGDMSDVRKSIKPDDPLAPAIPCSAWQSPQPTPAATLPR</sequence>